<dbReference type="Gene3D" id="3.10.450.50">
    <property type="match status" value="1"/>
</dbReference>
<keyword evidence="1" id="KW-0732">Signal</keyword>
<feature type="signal peptide" evidence="1">
    <location>
        <begin position="1"/>
        <end position="23"/>
    </location>
</feature>
<organism evidence="3 4">
    <name type="scientific">Phreatobacter oligotrophus</name>
    <dbReference type="NCBI Taxonomy" id="1122261"/>
    <lineage>
        <taxon>Bacteria</taxon>
        <taxon>Pseudomonadati</taxon>
        <taxon>Pseudomonadota</taxon>
        <taxon>Alphaproteobacteria</taxon>
        <taxon>Hyphomicrobiales</taxon>
        <taxon>Phreatobacteraceae</taxon>
        <taxon>Phreatobacter</taxon>
    </lineage>
</organism>
<reference evidence="3 4" key="1">
    <citation type="submission" date="2018-04" db="EMBL/GenBank/DDBJ databases">
        <title>Genomic Encyclopedia of Archaeal and Bacterial Type Strains, Phase II (KMG-II): from individual species to whole genera.</title>
        <authorList>
            <person name="Goeker M."/>
        </authorList>
    </citation>
    <scope>NUCLEOTIDE SEQUENCE [LARGE SCALE GENOMIC DNA]</scope>
    <source>
        <strain evidence="3 4">DSM 25521</strain>
    </source>
</reference>
<evidence type="ECO:0000313" key="4">
    <source>
        <dbReference type="Proteomes" id="UP000241808"/>
    </source>
</evidence>
<feature type="chain" id="PRO_5015644405" evidence="1">
    <location>
        <begin position="24"/>
        <end position="152"/>
    </location>
</feature>
<gene>
    <name evidence="3" type="ORF">C8P69_103463</name>
</gene>
<dbReference type="AlphaFoldDB" id="A0A2T4ZF66"/>
<sequence>MRRFWLAVSALSIALMGAFPTLAAAAPADEANAVVDAWVARYSANDRDGVVALYAPDAILLGTTSPVISEGTEQIRTYFDELPGSGRSNRITDRRTRVLSPDAVLSTGFYAFARAAEGNVPRPSRFSMLLVRRDGRWLILHHHSSPYSAVRR</sequence>
<dbReference type="SUPFAM" id="SSF54427">
    <property type="entry name" value="NTF2-like"/>
    <property type="match status" value="1"/>
</dbReference>
<dbReference type="InterPro" id="IPR011944">
    <property type="entry name" value="Steroid_delta5-4_isomerase"/>
</dbReference>
<dbReference type="InterPro" id="IPR032710">
    <property type="entry name" value="NTF2-like_dom_sf"/>
</dbReference>
<dbReference type="EMBL" id="PZZL01000003">
    <property type="protein sequence ID" value="PTM60529.1"/>
    <property type="molecule type" value="Genomic_DNA"/>
</dbReference>
<evidence type="ECO:0000256" key="1">
    <source>
        <dbReference type="SAM" id="SignalP"/>
    </source>
</evidence>
<dbReference type="InterPro" id="IPR037401">
    <property type="entry name" value="SnoaL-like"/>
</dbReference>
<protein>
    <submittedName>
        <fullName evidence="3">Uncharacterized protein (TIGR02246 family)</fullName>
    </submittedName>
</protein>
<comment type="caution">
    <text evidence="3">The sequence shown here is derived from an EMBL/GenBank/DDBJ whole genome shotgun (WGS) entry which is preliminary data.</text>
</comment>
<name>A0A2T4ZF66_9HYPH</name>
<evidence type="ECO:0000313" key="3">
    <source>
        <dbReference type="EMBL" id="PTM60529.1"/>
    </source>
</evidence>
<accession>A0A2T4ZF66</accession>
<proteinExistence type="predicted"/>
<dbReference type="RefSeq" id="WP_170118189.1">
    <property type="nucleotide sequence ID" value="NZ_PZZL01000003.1"/>
</dbReference>
<feature type="domain" description="SnoaL-like" evidence="2">
    <location>
        <begin position="32"/>
        <end position="146"/>
    </location>
</feature>
<dbReference type="NCBIfam" id="TIGR02246">
    <property type="entry name" value="SgcJ/EcaC family oxidoreductase"/>
    <property type="match status" value="1"/>
</dbReference>
<evidence type="ECO:0000259" key="2">
    <source>
        <dbReference type="Pfam" id="PF13474"/>
    </source>
</evidence>
<dbReference type="Proteomes" id="UP000241808">
    <property type="component" value="Unassembled WGS sequence"/>
</dbReference>
<dbReference type="Pfam" id="PF13474">
    <property type="entry name" value="SnoaL_3"/>
    <property type="match status" value="1"/>
</dbReference>
<keyword evidence="4" id="KW-1185">Reference proteome</keyword>